<proteinExistence type="predicted"/>
<keyword evidence="1" id="KW-0472">Membrane</keyword>
<keyword evidence="1" id="KW-1133">Transmembrane helix</keyword>
<name>A0A8H2ZWI8_9AGAM</name>
<sequence>MKLTTAYTFTFLTIVFSNVLNFLVLKVLPDLQLAPLLACLAVSLALPLACYLYINFSIQHRLRLERDDHHDMACGSQASADSPDVSRTILAITFTSSFISTIQRYYVVGTYVHTVLVSHGAIWERYIYALGGFELLAVLCIGVEIWESRAAASKSTSWIKDELIEKCEMGQVK</sequence>
<protein>
    <submittedName>
        <fullName evidence="2">Uncharacterized protein</fullName>
    </submittedName>
</protein>
<feature type="transmembrane region" description="Helical" evidence="1">
    <location>
        <begin position="7"/>
        <end position="28"/>
    </location>
</feature>
<evidence type="ECO:0000313" key="3">
    <source>
        <dbReference type="Proteomes" id="UP000663843"/>
    </source>
</evidence>
<organism evidence="2 3">
    <name type="scientific">Rhizoctonia solani</name>
    <dbReference type="NCBI Taxonomy" id="456999"/>
    <lineage>
        <taxon>Eukaryota</taxon>
        <taxon>Fungi</taxon>
        <taxon>Dikarya</taxon>
        <taxon>Basidiomycota</taxon>
        <taxon>Agaricomycotina</taxon>
        <taxon>Agaricomycetes</taxon>
        <taxon>Cantharellales</taxon>
        <taxon>Ceratobasidiaceae</taxon>
        <taxon>Rhizoctonia</taxon>
    </lineage>
</organism>
<evidence type="ECO:0000313" key="2">
    <source>
        <dbReference type="EMBL" id="CAE6339910.1"/>
    </source>
</evidence>
<dbReference type="EMBL" id="CAJMWT010000220">
    <property type="protein sequence ID" value="CAE6339910.1"/>
    <property type="molecule type" value="Genomic_DNA"/>
</dbReference>
<dbReference type="AlphaFoldDB" id="A0A8H2ZWI8"/>
<reference evidence="2" key="1">
    <citation type="submission" date="2021-01" db="EMBL/GenBank/DDBJ databases">
        <authorList>
            <person name="Kaushik A."/>
        </authorList>
    </citation>
    <scope>NUCLEOTIDE SEQUENCE</scope>
    <source>
        <strain evidence="2">AG2-2IIIB</strain>
    </source>
</reference>
<dbReference type="Proteomes" id="UP000663843">
    <property type="component" value="Unassembled WGS sequence"/>
</dbReference>
<feature type="transmembrane region" description="Helical" evidence="1">
    <location>
        <begin position="34"/>
        <end position="54"/>
    </location>
</feature>
<accession>A0A8H2ZWI8</accession>
<keyword evidence="1" id="KW-0812">Transmembrane</keyword>
<gene>
    <name evidence="2" type="ORF">RDB_LOCUS1907</name>
</gene>
<comment type="caution">
    <text evidence="2">The sequence shown here is derived from an EMBL/GenBank/DDBJ whole genome shotgun (WGS) entry which is preliminary data.</text>
</comment>
<evidence type="ECO:0000256" key="1">
    <source>
        <dbReference type="SAM" id="Phobius"/>
    </source>
</evidence>
<feature type="transmembrane region" description="Helical" evidence="1">
    <location>
        <begin position="126"/>
        <end position="146"/>
    </location>
</feature>